<evidence type="ECO:0000256" key="1">
    <source>
        <dbReference type="SAM" id="Phobius"/>
    </source>
</evidence>
<comment type="caution">
    <text evidence="2">The sequence shown here is derived from an EMBL/GenBank/DDBJ whole genome shotgun (WGS) entry which is preliminary data.</text>
</comment>
<dbReference type="EMBL" id="MHJO01000017">
    <property type="protein sequence ID" value="OGY69217.1"/>
    <property type="molecule type" value="Genomic_DNA"/>
</dbReference>
<evidence type="ECO:0000313" key="3">
    <source>
        <dbReference type="Proteomes" id="UP000176611"/>
    </source>
</evidence>
<keyword evidence="1" id="KW-0472">Membrane</keyword>
<gene>
    <name evidence="2" type="ORF">A2586_01200</name>
</gene>
<evidence type="ECO:0000313" key="2">
    <source>
        <dbReference type="EMBL" id="OGY69217.1"/>
    </source>
</evidence>
<protein>
    <recommendedName>
        <fullName evidence="4">DUF4878 domain-containing protein</fullName>
    </recommendedName>
</protein>
<evidence type="ECO:0008006" key="4">
    <source>
        <dbReference type="Google" id="ProtNLM"/>
    </source>
</evidence>
<proteinExistence type="predicted"/>
<feature type="transmembrane region" description="Helical" evidence="1">
    <location>
        <begin position="24"/>
        <end position="48"/>
    </location>
</feature>
<reference evidence="2 3" key="1">
    <citation type="journal article" date="2016" name="Nat. Commun.">
        <title>Thousands of microbial genomes shed light on interconnected biogeochemical processes in an aquifer system.</title>
        <authorList>
            <person name="Anantharaman K."/>
            <person name="Brown C.T."/>
            <person name="Hug L.A."/>
            <person name="Sharon I."/>
            <person name="Castelle C.J."/>
            <person name="Probst A.J."/>
            <person name="Thomas B.C."/>
            <person name="Singh A."/>
            <person name="Wilkins M.J."/>
            <person name="Karaoz U."/>
            <person name="Brodie E.L."/>
            <person name="Williams K.H."/>
            <person name="Hubbard S.S."/>
            <person name="Banfield J.F."/>
        </authorList>
    </citation>
    <scope>NUCLEOTIDE SEQUENCE [LARGE SCALE GENOMIC DNA]</scope>
</reference>
<dbReference type="AlphaFoldDB" id="A0A1G1ZZ86"/>
<sequence length="179" mass="20640">MDNVPNSHSDYLSESTRGSGKKNFFFFAGFFLLIVVLGAASYSLVSWYRDPYRVAMNNQEKVRKAYEEDVYGGKTPQETLNLFIDALRKDDLELASKYFALDDNLSRGEWKEALIEQKDQGRLDELIMLLSKAESGDNKNEDFAKSYHNFVVYGKNGELEADINFEFNPIAKIWKLYDL</sequence>
<organism evidence="2 3">
    <name type="scientific">Candidatus Harrisonbacteria bacterium RIFOXYD1_FULL_40_9</name>
    <dbReference type="NCBI Taxonomy" id="1798412"/>
    <lineage>
        <taxon>Bacteria</taxon>
        <taxon>Candidatus Harrisoniibacteriota</taxon>
    </lineage>
</organism>
<accession>A0A1G1ZZ86</accession>
<dbReference type="Proteomes" id="UP000176611">
    <property type="component" value="Unassembled WGS sequence"/>
</dbReference>
<name>A0A1G1ZZ86_9BACT</name>
<keyword evidence="1" id="KW-0812">Transmembrane</keyword>
<keyword evidence="1" id="KW-1133">Transmembrane helix</keyword>